<name>A0ABN6Z5W1_9FIRM</name>
<dbReference type="Gene3D" id="3.40.50.2300">
    <property type="match status" value="2"/>
</dbReference>
<evidence type="ECO:0000256" key="4">
    <source>
        <dbReference type="SAM" id="SignalP"/>
    </source>
</evidence>
<sequence>MKCKYFAAVLISAFAVVSFSGCSFPRSFDETESGTAAGEGTAAAKEKAQENMQEEENEKVKIGVSFDSMEQERREIERTVLEDTVQKLGALVEIQSAEGDVETQKEQIREFTDESVNVIIVAAVDSSALETEIRNARNQGILVVSYERLVQGEQTDLFVAADSRMAGEQIADEIKNQLPEGGSILLVCGPENDRSSQNTADTLEEELEGNSWEIAYRGCAASWSGEDEKHAVEEAFQNAGKQADAIVCATDRMAGMAAEILESEQRTGEMAVIGQNADSDACRRIREGTQTMTIYIPAEELAEKAAEYAVQMAEGGNFSETITEEYELVGEEEEFMVPCYRAETLAVTEENVSKLGRNTF</sequence>
<reference evidence="7" key="1">
    <citation type="journal article" date="2023" name="Int. J. Syst. Evol. Microbiol.">
        <title>Claveliimonas bilis gen. nov., sp. nov., deoxycholic acid-producing bacteria isolated from human faeces, and reclassification of Sellimonas monacensis Zenner et al. 2021 as Claveliimonas monacensis comb. nov.</title>
        <authorList>
            <person name="Hisatomi A."/>
            <person name="Kastawa N.W.E.P.G."/>
            <person name="Song I."/>
            <person name="Ohkuma M."/>
            <person name="Fukiya S."/>
            <person name="Sakamoto M."/>
        </authorList>
    </citation>
    <scope>NUCLEOTIDE SEQUENCE [LARGE SCALE GENOMIC DNA]</scope>
    <source>
        <strain evidence="7">12BBH14</strain>
    </source>
</reference>
<dbReference type="PANTHER" id="PTHR30036:SF1">
    <property type="entry name" value="D-XYLOSE-BINDING PERIPLASMIC PROTEIN"/>
    <property type="match status" value="1"/>
</dbReference>
<dbReference type="PANTHER" id="PTHR30036">
    <property type="entry name" value="D-XYLOSE-BINDING PERIPLASMIC PROTEIN"/>
    <property type="match status" value="1"/>
</dbReference>
<comment type="subcellular location">
    <subcellularLocation>
        <location evidence="1">Cell envelope</location>
    </subcellularLocation>
</comment>
<feature type="chain" id="PRO_5045274634" description="Periplasmic binding protein domain-containing protein" evidence="4">
    <location>
        <begin position="21"/>
        <end position="360"/>
    </location>
</feature>
<evidence type="ECO:0000256" key="3">
    <source>
        <dbReference type="SAM" id="Coils"/>
    </source>
</evidence>
<feature type="coiled-coil region" evidence="3">
    <location>
        <begin position="38"/>
        <end position="65"/>
    </location>
</feature>
<evidence type="ECO:0000256" key="2">
    <source>
        <dbReference type="ARBA" id="ARBA00022729"/>
    </source>
</evidence>
<keyword evidence="7" id="KW-1185">Reference proteome</keyword>
<feature type="domain" description="Periplasmic binding protein" evidence="5">
    <location>
        <begin position="65"/>
        <end position="315"/>
    </location>
</feature>
<dbReference type="Pfam" id="PF13407">
    <property type="entry name" value="Peripla_BP_4"/>
    <property type="match status" value="1"/>
</dbReference>
<dbReference type="EMBL" id="AP027742">
    <property type="protein sequence ID" value="BDZ77987.1"/>
    <property type="molecule type" value="Genomic_DNA"/>
</dbReference>
<evidence type="ECO:0000259" key="5">
    <source>
        <dbReference type="Pfam" id="PF13407"/>
    </source>
</evidence>
<keyword evidence="2 4" id="KW-0732">Signal</keyword>
<dbReference type="InterPro" id="IPR028082">
    <property type="entry name" value="Peripla_BP_I"/>
</dbReference>
<dbReference type="PROSITE" id="PS51257">
    <property type="entry name" value="PROKAR_LIPOPROTEIN"/>
    <property type="match status" value="1"/>
</dbReference>
<gene>
    <name evidence="6" type="ORF">Lac1_21700</name>
</gene>
<dbReference type="RefSeq" id="WP_316265002.1">
    <property type="nucleotide sequence ID" value="NZ_AP027742.1"/>
</dbReference>
<keyword evidence="3" id="KW-0175">Coiled coil</keyword>
<protein>
    <recommendedName>
        <fullName evidence="5">Periplasmic binding protein domain-containing protein</fullName>
    </recommendedName>
</protein>
<dbReference type="Proteomes" id="UP001305815">
    <property type="component" value="Chromosome"/>
</dbReference>
<evidence type="ECO:0000313" key="7">
    <source>
        <dbReference type="Proteomes" id="UP001305815"/>
    </source>
</evidence>
<dbReference type="InterPro" id="IPR025997">
    <property type="entry name" value="SBP_2_dom"/>
</dbReference>
<evidence type="ECO:0000313" key="6">
    <source>
        <dbReference type="EMBL" id="BDZ77987.1"/>
    </source>
</evidence>
<evidence type="ECO:0000256" key="1">
    <source>
        <dbReference type="ARBA" id="ARBA00004196"/>
    </source>
</evidence>
<accession>A0ABN6Z5W1</accession>
<organism evidence="6 7">
    <name type="scientific">Claveliimonas bilis</name>
    <dbReference type="NCBI Taxonomy" id="3028070"/>
    <lineage>
        <taxon>Bacteria</taxon>
        <taxon>Bacillati</taxon>
        <taxon>Bacillota</taxon>
        <taxon>Clostridia</taxon>
        <taxon>Lachnospirales</taxon>
        <taxon>Lachnospiraceae</taxon>
        <taxon>Claveliimonas</taxon>
    </lineage>
</organism>
<feature type="signal peptide" evidence="4">
    <location>
        <begin position="1"/>
        <end position="20"/>
    </location>
</feature>
<dbReference type="InterPro" id="IPR050555">
    <property type="entry name" value="Bact_Solute-Bind_Prot2"/>
</dbReference>
<proteinExistence type="predicted"/>
<dbReference type="SUPFAM" id="SSF53822">
    <property type="entry name" value="Periplasmic binding protein-like I"/>
    <property type="match status" value="1"/>
</dbReference>